<evidence type="ECO:0000256" key="1">
    <source>
        <dbReference type="ARBA" id="ARBA00009129"/>
    </source>
</evidence>
<comment type="similarity">
    <text evidence="1">Belongs to the UPF0337 (CsbD) family.</text>
</comment>
<proteinExistence type="inferred from homology"/>
<feature type="region of interest" description="Disordered" evidence="2">
    <location>
        <begin position="1"/>
        <end position="57"/>
    </location>
</feature>
<dbReference type="SUPFAM" id="SSF69047">
    <property type="entry name" value="Hypothetical protein YjbJ"/>
    <property type="match status" value="1"/>
</dbReference>
<reference evidence="4 5" key="1">
    <citation type="submission" date="2024-03" db="EMBL/GenBank/DDBJ databases">
        <title>Whole genome sequencing of Streptomyces racemochromogenes, to identify antimicrobial biosynthetic gene clusters.</title>
        <authorList>
            <person name="Suryawanshi P."/>
            <person name="Krishnaraj P.U."/>
            <person name="Arun Y.P."/>
            <person name="Suryawanshi M.P."/>
            <person name="Rakshit O."/>
        </authorList>
    </citation>
    <scope>NUCLEOTIDE SEQUENCE [LARGE SCALE GENOMIC DNA]</scope>
    <source>
        <strain evidence="4 5">AUDT626</strain>
    </source>
</reference>
<feature type="domain" description="CsbD-like" evidence="3">
    <location>
        <begin position="6"/>
        <end position="56"/>
    </location>
</feature>
<evidence type="ECO:0000313" key="5">
    <source>
        <dbReference type="Proteomes" id="UP001610631"/>
    </source>
</evidence>
<evidence type="ECO:0000256" key="2">
    <source>
        <dbReference type="SAM" id="MobiDB-lite"/>
    </source>
</evidence>
<dbReference type="Proteomes" id="UP001610631">
    <property type="component" value="Unassembled WGS sequence"/>
</dbReference>
<dbReference type="EMBL" id="JBBDHD010000020">
    <property type="protein sequence ID" value="MFH7595554.1"/>
    <property type="molecule type" value="Genomic_DNA"/>
</dbReference>
<evidence type="ECO:0000313" key="4">
    <source>
        <dbReference type="EMBL" id="MFH7595554.1"/>
    </source>
</evidence>
<dbReference type="RefSeq" id="WP_395509411.1">
    <property type="nucleotide sequence ID" value="NZ_JBBDHD010000020.1"/>
</dbReference>
<dbReference type="InterPro" id="IPR008462">
    <property type="entry name" value="CsbD"/>
</dbReference>
<dbReference type="Pfam" id="PF05532">
    <property type="entry name" value="CsbD"/>
    <property type="match status" value="1"/>
</dbReference>
<sequence length="57" mass="6128">MSGTEKGKARAEQAKGKAKEVLGRATGNERMTAEGRGEQAKGAARHAKEDVKDAFRR</sequence>
<keyword evidence="5" id="KW-1185">Reference proteome</keyword>
<dbReference type="Gene3D" id="1.10.1470.10">
    <property type="entry name" value="YjbJ"/>
    <property type="match status" value="1"/>
</dbReference>
<name>A0ABW7PB13_9ACTN</name>
<comment type="caution">
    <text evidence="4">The sequence shown here is derived from an EMBL/GenBank/DDBJ whole genome shotgun (WGS) entry which is preliminary data.</text>
</comment>
<feature type="compositionally biased region" description="Basic and acidic residues" evidence="2">
    <location>
        <begin position="46"/>
        <end position="57"/>
    </location>
</feature>
<accession>A0ABW7PB13</accession>
<dbReference type="InterPro" id="IPR036629">
    <property type="entry name" value="YjbJ_sf"/>
</dbReference>
<organism evidence="4 5">
    <name type="scientific">Streptomyces racemochromogenes</name>
    <dbReference type="NCBI Taxonomy" id="67353"/>
    <lineage>
        <taxon>Bacteria</taxon>
        <taxon>Bacillati</taxon>
        <taxon>Actinomycetota</taxon>
        <taxon>Actinomycetes</taxon>
        <taxon>Kitasatosporales</taxon>
        <taxon>Streptomycetaceae</taxon>
        <taxon>Streptomyces</taxon>
    </lineage>
</organism>
<feature type="compositionally biased region" description="Basic and acidic residues" evidence="2">
    <location>
        <begin position="1"/>
        <end position="22"/>
    </location>
</feature>
<gene>
    <name evidence="4" type="ORF">WDV06_10700</name>
</gene>
<protein>
    <submittedName>
        <fullName evidence="4">CsbD family protein</fullName>
    </submittedName>
</protein>
<evidence type="ECO:0000259" key="3">
    <source>
        <dbReference type="Pfam" id="PF05532"/>
    </source>
</evidence>